<dbReference type="GO" id="GO:0016301">
    <property type="term" value="F:kinase activity"/>
    <property type="evidence" value="ECO:0007669"/>
    <property type="project" value="UniProtKB-KW"/>
</dbReference>
<keyword evidence="5" id="KW-0808">Transferase</keyword>
<evidence type="ECO:0000313" key="12">
    <source>
        <dbReference type="Proteomes" id="UP000515561"/>
    </source>
</evidence>
<dbReference type="GO" id="GO:0090589">
    <property type="term" value="F:protein-phosphocysteine-trehalose phosphotransferase system transporter activity"/>
    <property type="evidence" value="ECO:0007669"/>
    <property type="project" value="TreeGrafter"/>
</dbReference>
<dbReference type="InterPro" id="IPR018113">
    <property type="entry name" value="PTrfase_EIIB_Cys"/>
</dbReference>
<comment type="subcellular location">
    <subcellularLocation>
        <location evidence="1">Cell membrane</location>
        <topology evidence="1">Multi-pass membrane protein</topology>
    </subcellularLocation>
</comment>
<dbReference type="InterPro" id="IPR001996">
    <property type="entry name" value="PTS_IIB_1"/>
</dbReference>
<dbReference type="Pfam" id="PF00367">
    <property type="entry name" value="PTS_EIIB"/>
    <property type="match status" value="1"/>
</dbReference>
<dbReference type="GO" id="GO:0015771">
    <property type="term" value="P:trehalose transport"/>
    <property type="evidence" value="ECO:0007669"/>
    <property type="project" value="TreeGrafter"/>
</dbReference>
<dbReference type="Pfam" id="PF02378">
    <property type="entry name" value="PTS_EIIC"/>
    <property type="match status" value="1"/>
</dbReference>
<accession>A0A6S6R103</accession>
<keyword evidence="7" id="KW-0812">Transmembrane</keyword>
<dbReference type="PROSITE" id="PS51098">
    <property type="entry name" value="PTS_EIIB_TYPE_1"/>
    <property type="match status" value="1"/>
</dbReference>
<keyword evidence="8" id="KW-0418">Kinase</keyword>
<evidence type="ECO:0000256" key="9">
    <source>
        <dbReference type="ARBA" id="ARBA00022989"/>
    </source>
</evidence>
<evidence type="ECO:0000256" key="6">
    <source>
        <dbReference type="ARBA" id="ARBA00022683"/>
    </source>
</evidence>
<dbReference type="Gene3D" id="3.30.1360.60">
    <property type="entry name" value="Glucose permease domain IIB"/>
    <property type="match status" value="1"/>
</dbReference>
<keyword evidence="6" id="KW-0598">Phosphotransferase system</keyword>
<name>A0A6S6R103_9FIRM</name>
<evidence type="ECO:0000256" key="5">
    <source>
        <dbReference type="ARBA" id="ARBA00022679"/>
    </source>
</evidence>
<dbReference type="PANTHER" id="PTHR30175">
    <property type="entry name" value="PHOSPHOTRANSFERASE SYSTEM TRANSPORT PROTEIN"/>
    <property type="match status" value="1"/>
</dbReference>
<dbReference type="InterPro" id="IPR036878">
    <property type="entry name" value="Glu_permease_IIB"/>
</dbReference>
<dbReference type="EMBL" id="AP023367">
    <property type="protein sequence ID" value="BCJ92911.1"/>
    <property type="molecule type" value="Genomic_DNA"/>
</dbReference>
<dbReference type="PROSITE" id="PS51103">
    <property type="entry name" value="PTS_EIIC_TYPE_1"/>
    <property type="match status" value="1"/>
</dbReference>
<evidence type="ECO:0000256" key="1">
    <source>
        <dbReference type="ARBA" id="ARBA00004651"/>
    </source>
</evidence>
<evidence type="ECO:0000313" key="11">
    <source>
        <dbReference type="EMBL" id="BCJ92911.1"/>
    </source>
</evidence>
<keyword evidence="3" id="KW-1003">Cell membrane</keyword>
<dbReference type="AlphaFoldDB" id="A0A6S6R103"/>
<keyword evidence="4" id="KW-0762">Sugar transport</keyword>
<keyword evidence="2" id="KW-0813">Transport</keyword>
<dbReference type="InterPro" id="IPR050558">
    <property type="entry name" value="PTS_Sugar-Specific_Components"/>
</dbReference>
<dbReference type="GO" id="GO:0009401">
    <property type="term" value="P:phosphoenolpyruvate-dependent sugar phosphotransferase system"/>
    <property type="evidence" value="ECO:0007669"/>
    <property type="project" value="UniProtKB-KW"/>
</dbReference>
<dbReference type="PANTHER" id="PTHR30175:SF1">
    <property type="entry name" value="PTS SYSTEM ARBUTIN-, CELLOBIOSE-, AND SALICIN-SPECIFIC EIIBC COMPONENT-RELATED"/>
    <property type="match status" value="1"/>
</dbReference>
<dbReference type="GO" id="GO:0005886">
    <property type="term" value="C:plasma membrane"/>
    <property type="evidence" value="ECO:0007669"/>
    <property type="project" value="UniProtKB-SubCell"/>
</dbReference>
<evidence type="ECO:0000256" key="8">
    <source>
        <dbReference type="ARBA" id="ARBA00022777"/>
    </source>
</evidence>
<dbReference type="Proteomes" id="UP000515561">
    <property type="component" value="Chromosome"/>
</dbReference>
<dbReference type="InterPro" id="IPR003352">
    <property type="entry name" value="PTS_EIIC"/>
</dbReference>
<keyword evidence="9" id="KW-1133">Transmembrane helix</keyword>
<proteinExistence type="predicted"/>
<evidence type="ECO:0000256" key="4">
    <source>
        <dbReference type="ARBA" id="ARBA00022597"/>
    </source>
</evidence>
<dbReference type="RefSeq" id="WP_184092669.1">
    <property type="nucleotide sequence ID" value="NZ_AP023367.1"/>
</dbReference>
<reference evidence="11 12" key="1">
    <citation type="journal article" date="2016" name="Int. J. Syst. Evol. Microbiol.">
        <title>Descriptions of Anaerotaenia torta gen. nov., sp. nov. and Anaerocolumna cellulosilytica gen. nov., sp. nov. isolated from a methanogenic reactor of cattle waste.</title>
        <authorList>
            <person name="Uek A."/>
            <person name="Ohtaki Y."/>
            <person name="Kaku N."/>
            <person name="Ueki K."/>
        </authorList>
    </citation>
    <scope>NUCLEOTIDE SEQUENCE [LARGE SCALE GENOMIC DNA]</scope>
    <source>
        <strain evidence="11 12">SN021</strain>
    </source>
</reference>
<keyword evidence="12" id="KW-1185">Reference proteome</keyword>
<evidence type="ECO:0000256" key="3">
    <source>
        <dbReference type="ARBA" id="ARBA00022475"/>
    </source>
</evidence>
<organism evidence="11 12">
    <name type="scientific">Anaerocolumna cellulosilytica</name>
    <dbReference type="NCBI Taxonomy" id="433286"/>
    <lineage>
        <taxon>Bacteria</taxon>
        <taxon>Bacillati</taxon>
        <taxon>Bacillota</taxon>
        <taxon>Clostridia</taxon>
        <taxon>Lachnospirales</taxon>
        <taxon>Lachnospiraceae</taxon>
        <taxon>Anaerocolumna</taxon>
    </lineage>
</organism>
<sequence length="460" mass="48895">MAKVEKYEELATKVLELVGGKDNITYFGHCMTRLRFNVKDTSIVNLAEIQKTTGVIGAQWSNEQLQIIIGQSVGDAYKLICSKTGMTAEKSLDENLDDKKKKFGISTILDGISGSLMPLIPALIGAGMLKVIIILGELIGFLTPDMPTYAVLSFAADAGFYFLPVFLGATAASKFKTNMGLGMLLGAILIHPTLIGNVAAGVGMSVFSIPVYGTTYANTIFPIIMAVFVMSYVEKFFRKISHDSVKAIVVPLGTILVMLPLTLCLIGPAGAFLGTYLAKGIMWLYNTTGFFGVAILAAVYPLLVITGMHGALVPYMFQSFATFAYEPIVCVAGVLANINQGAASAAVAIKCKDKKTKSTAFSSAVTAVVGGVTEPAMFGINLRLKKPLYAAMIGNFCGAAFAGFMKVYAYAFAGSAGIFGVAGFIGPTNMNVIYMVISVIIGFIVTFITTLILYKGESIY</sequence>
<dbReference type="CDD" id="cd00212">
    <property type="entry name" value="PTS_IIB_glc"/>
    <property type="match status" value="1"/>
</dbReference>
<evidence type="ECO:0000256" key="7">
    <source>
        <dbReference type="ARBA" id="ARBA00022692"/>
    </source>
</evidence>
<dbReference type="SUPFAM" id="SSF55604">
    <property type="entry name" value="Glucose permease domain IIB"/>
    <property type="match status" value="1"/>
</dbReference>
<dbReference type="GO" id="GO:0008982">
    <property type="term" value="F:protein-N(PI)-phosphohistidine-sugar phosphotransferase activity"/>
    <property type="evidence" value="ECO:0007669"/>
    <property type="project" value="InterPro"/>
</dbReference>
<gene>
    <name evidence="11" type="ORF">acsn021_04800</name>
</gene>
<dbReference type="InterPro" id="IPR013013">
    <property type="entry name" value="PTS_EIIC_1"/>
</dbReference>
<dbReference type="KEGG" id="acel:acsn021_04800"/>
<protein>
    <submittedName>
        <fullName evidence="11">Uncharacterized protein</fullName>
    </submittedName>
</protein>
<evidence type="ECO:0000256" key="2">
    <source>
        <dbReference type="ARBA" id="ARBA00022448"/>
    </source>
</evidence>
<keyword evidence="10" id="KW-0472">Membrane</keyword>
<evidence type="ECO:0000256" key="10">
    <source>
        <dbReference type="ARBA" id="ARBA00023136"/>
    </source>
</evidence>
<dbReference type="PROSITE" id="PS01035">
    <property type="entry name" value="PTS_EIIB_TYPE_1_CYS"/>
    <property type="match status" value="1"/>
</dbReference>
<dbReference type="FunFam" id="3.30.1360.60:FF:000001">
    <property type="entry name" value="PTS system glucose-specific IIBC component PtsG"/>
    <property type="match status" value="1"/>
</dbReference>